<evidence type="ECO:0000313" key="3">
    <source>
        <dbReference type="Proteomes" id="UP000005640"/>
    </source>
</evidence>
<dbReference type="HOGENOM" id="CLU_002678_69_5_1"/>
<organism evidence="2 3">
    <name type="scientific">Homo sapiens</name>
    <name type="common">Human</name>
    <dbReference type="NCBI Taxonomy" id="9606"/>
    <lineage>
        <taxon>Eukaryota</taxon>
        <taxon>Metazoa</taxon>
        <taxon>Chordata</taxon>
        <taxon>Craniata</taxon>
        <taxon>Vertebrata</taxon>
        <taxon>Euteleostomi</taxon>
        <taxon>Mammalia</taxon>
        <taxon>Eutheria</taxon>
        <taxon>Euarchontoglires</taxon>
        <taxon>Primates</taxon>
        <taxon>Haplorrhini</taxon>
        <taxon>Catarrhini</taxon>
        <taxon>Hominidae</taxon>
        <taxon>Homo</taxon>
    </lineage>
</organism>
<dbReference type="InterPro" id="IPR050169">
    <property type="entry name" value="Krueppel_C2H2_ZnF"/>
</dbReference>
<reference evidence="2" key="5">
    <citation type="submission" date="2025-09" db="UniProtKB">
        <authorList>
            <consortium name="Ensembl"/>
        </authorList>
    </citation>
    <scope>IDENTIFICATION</scope>
</reference>
<dbReference type="Bgee" id="ENSG00000267552">
    <property type="expression patterns" value="Expressed in male germ line stem cell (sensu Vertebrata) in testis and 73 other cell types or tissues"/>
</dbReference>
<dbReference type="SMART" id="SM00349">
    <property type="entry name" value="KRAB"/>
    <property type="match status" value="1"/>
</dbReference>
<dbReference type="UCSC" id="uc060xwx.1">
    <property type="organism name" value="human"/>
</dbReference>
<protein>
    <recommendedName>
        <fullName evidence="1">KRAB domain-containing protein</fullName>
    </recommendedName>
</protein>
<dbReference type="CDD" id="cd07765">
    <property type="entry name" value="KRAB_A-box"/>
    <property type="match status" value="1"/>
</dbReference>
<dbReference type="ExpressionAtlas" id="K7EQM0">
    <property type="expression patterns" value="baseline and differential"/>
</dbReference>
<evidence type="ECO:0000313" key="2">
    <source>
        <dbReference type="Ensembl" id="ENSP00000467889.1"/>
    </source>
</evidence>
<evidence type="ECO:0000259" key="1">
    <source>
        <dbReference type="PROSITE" id="PS50805"/>
    </source>
</evidence>
<dbReference type="BioMuta" id="ENSG00000267552"/>
<dbReference type="AlphaFoldDB" id="K7EQM0"/>
<reference evidence="2 3" key="3">
    <citation type="journal article" date="2004" name="Nature">
        <title>Finishing the euchromatic sequence of the human genome.</title>
        <authorList>
            <consortium name="International Human Genome Sequencing Consortium"/>
        </authorList>
    </citation>
    <scope>NUCLEOTIDE SEQUENCE [LARGE SCALE GENOMIC DNA]</scope>
</reference>
<proteinExistence type="predicted"/>
<name>K7EQM0_HUMAN</name>
<dbReference type="EMBL" id="AC093227">
    <property type="status" value="NOT_ANNOTATED_CDS"/>
    <property type="molecule type" value="Genomic_DNA"/>
</dbReference>
<dbReference type="PANTHER" id="PTHR23232:SF102">
    <property type="entry name" value="KRAB DOMAIN-CONTAINING PROTEIN"/>
    <property type="match status" value="1"/>
</dbReference>
<accession>K7EQM0</accession>
<sequence length="130" mass="15126">MSYGSITFGDVAIDFSHQEWEYLSLVQKTLYQEVMMENYDNLVSLAGHSVSKPDLITLLEQGKEPWMIVREETRGECTDLDSRCEIISDGKMQLYRKHSCVTLHQRIHNGQKPYEWNTTDLRSLGLRNNL</sequence>
<reference evidence="2" key="4">
    <citation type="submission" date="2025-08" db="UniProtKB">
        <authorList>
            <consortium name="Ensembl"/>
        </authorList>
    </citation>
    <scope>IDENTIFICATION</scope>
</reference>
<dbReference type="PhylomeDB" id="K7EQM0"/>
<dbReference type="OMA" id="ETSRWYS"/>
<dbReference type="InterPro" id="IPR036051">
    <property type="entry name" value="KRAB_dom_sf"/>
</dbReference>
<dbReference type="GO" id="GO:0006355">
    <property type="term" value="P:regulation of DNA-templated transcription"/>
    <property type="evidence" value="ECO:0007669"/>
    <property type="project" value="InterPro"/>
</dbReference>
<dbReference type="Proteomes" id="UP000005640">
    <property type="component" value="Chromosome 19"/>
</dbReference>
<feature type="domain" description="KRAB" evidence="1">
    <location>
        <begin position="6"/>
        <end position="78"/>
    </location>
</feature>
<reference evidence="2 3" key="2">
    <citation type="journal article" date="2004" name="Nature">
        <title>The DNA sequence and biology of human chromosome 19.</title>
        <authorList>
            <person name="Grimwood J."/>
            <person name="Gordon L.A."/>
            <person name="Olsen A."/>
            <person name="Terry A."/>
            <person name="Schmutz J."/>
            <person name="Lamerdin J."/>
            <person name="Hellsten U."/>
            <person name="Goodstein D."/>
            <person name="Couronne O."/>
            <person name="Tran-Gyamfi M."/>
            <person name="Aerts A."/>
            <person name="Altherr M."/>
            <person name="Ashworth L."/>
            <person name="Bajorek E."/>
            <person name="Black S."/>
            <person name="Branscomb E."/>
            <person name="Caenepeel S."/>
            <person name="Carrano A."/>
            <person name="Caoile C."/>
            <person name="Chan Y.M."/>
            <person name="Christensen M."/>
            <person name="Cleland C.A."/>
            <person name="Copeland A."/>
            <person name="Dalin E."/>
            <person name="Dehal P."/>
            <person name="Denys M."/>
            <person name="Detter J.C."/>
            <person name="Escobar J."/>
            <person name="Flowers D."/>
            <person name="Fotopulos D."/>
            <person name="Garcia C."/>
            <person name="Georgescu A.M."/>
            <person name="Glavina T."/>
            <person name="Gomez M."/>
            <person name="Gonzales E."/>
            <person name="Groza M."/>
            <person name="Hammon N."/>
            <person name="Hawkins T."/>
            <person name="Haydu L."/>
            <person name="Ho I."/>
            <person name="Huang W."/>
            <person name="Israni S."/>
            <person name="Jett J."/>
            <person name="Kadner K."/>
            <person name="Kimball H."/>
            <person name="Kobayashi A."/>
            <person name="Larionov V."/>
            <person name="Leem S.H."/>
            <person name="Lopez F."/>
            <person name="Lou Y."/>
            <person name="Lowry S."/>
            <person name="Malfatti S."/>
            <person name="Martinez D."/>
            <person name="McCready P."/>
            <person name="Medina C."/>
            <person name="Morgan J."/>
            <person name="Nelson K."/>
            <person name="Nolan M."/>
            <person name="Ovcharenko I."/>
            <person name="Pitluck S."/>
            <person name="Pollard M."/>
            <person name="Popkie A.P."/>
            <person name="Predki P."/>
            <person name="Quan G."/>
            <person name="Ramirez L."/>
            <person name="Rash S."/>
            <person name="Retterer J."/>
            <person name="Rodriguez A."/>
            <person name="Rogers S."/>
            <person name="Salamov A."/>
            <person name="Salazar A."/>
            <person name="She X."/>
            <person name="Smith D."/>
            <person name="Slezak T."/>
            <person name="Solovyev V."/>
            <person name="Thayer N."/>
            <person name="Tice H."/>
            <person name="Tsai M."/>
            <person name="Ustaszewska A."/>
            <person name="Vo N."/>
            <person name="Wagner M."/>
            <person name="Wheeler J."/>
            <person name="Wu K."/>
            <person name="Xie G."/>
            <person name="Yang J."/>
            <person name="Dubchak I."/>
            <person name="Furey T.S."/>
            <person name="DeJong P."/>
            <person name="Dickson M."/>
            <person name="Gordon D."/>
            <person name="Eichler E.E."/>
            <person name="Pennacchio L.A."/>
            <person name="Richardson P."/>
            <person name="Stubbs L."/>
            <person name="Rokhsar D.S."/>
            <person name="Myers R.M."/>
            <person name="Rubin E.M."/>
            <person name="Lucas S.M."/>
        </authorList>
    </citation>
    <scope>NUCLEOTIDE SEQUENCE [LARGE SCALE GENOMIC DNA]</scope>
</reference>
<dbReference type="Pfam" id="PF01352">
    <property type="entry name" value="KRAB"/>
    <property type="match status" value="1"/>
</dbReference>
<dbReference type="SUPFAM" id="SSF109640">
    <property type="entry name" value="KRAB domain (Kruppel-associated box)"/>
    <property type="match status" value="1"/>
</dbReference>
<dbReference type="Ensembl" id="ENST00000586606.6">
    <property type="protein sequence ID" value="ENSP00000467889.1"/>
    <property type="gene ID" value="ENSG00000267552.6"/>
</dbReference>
<dbReference type="Gene3D" id="6.10.140.140">
    <property type="match status" value="1"/>
</dbReference>
<dbReference type="PANTHER" id="PTHR23232">
    <property type="entry name" value="KRAB DOMAIN C2H2 ZINC FINGER"/>
    <property type="match status" value="1"/>
</dbReference>
<dbReference type="MassIVE" id="K7EQM0"/>
<dbReference type="PROSITE" id="PS50805">
    <property type="entry name" value="KRAB"/>
    <property type="match status" value="1"/>
</dbReference>
<dbReference type="InterPro" id="IPR001909">
    <property type="entry name" value="KRAB"/>
</dbReference>
<dbReference type="SMR" id="K7EQM0"/>
<dbReference type="RNAct" id="K7EQM0">
    <property type="molecule type" value="protein"/>
</dbReference>
<dbReference type="VEuPathDB" id="HostDB:ENSG00000267552"/>
<reference evidence="2 3" key="1">
    <citation type="journal article" date="2001" name="Nature">
        <title>Initial sequencing and analysis of the human genome.</title>
        <authorList>
            <consortium name="International Human Genome Sequencing Consortium"/>
            <person name="Lander E.S."/>
            <person name="Linton L.M."/>
            <person name="Birren B."/>
            <person name="Nusbaum C."/>
            <person name="Zody M.C."/>
            <person name="Baldwin J."/>
            <person name="Devon K."/>
            <person name="Dewar K."/>
            <person name="Doyle M."/>
            <person name="FitzHugh W."/>
            <person name="Funke R."/>
            <person name="Gage D."/>
            <person name="Harris K."/>
            <person name="Heaford A."/>
            <person name="Howland J."/>
            <person name="Kann L."/>
            <person name="Lehoczky J."/>
            <person name="LeVine R."/>
            <person name="McEwan P."/>
            <person name="McKernan K."/>
            <person name="Meldrim J."/>
            <person name="Mesirov J.P."/>
            <person name="Miranda C."/>
            <person name="Morris W."/>
            <person name="Naylor J."/>
            <person name="Raymond C."/>
            <person name="Rosetti M."/>
            <person name="Santos R."/>
            <person name="Sheridan A."/>
            <person name="Sougnez C."/>
            <person name="Stange-Thomann N."/>
            <person name="Stojanovic N."/>
            <person name="Subramanian A."/>
            <person name="Wyman D."/>
            <person name="Rogers J."/>
            <person name="Sulston J."/>
            <person name="Ainscough R."/>
            <person name="Beck S."/>
            <person name="Bentley D."/>
            <person name="Burton J."/>
            <person name="Clee C."/>
            <person name="Carter N."/>
            <person name="Coulson A."/>
            <person name="Deadman R."/>
            <person name="Deloukas P."/>
            <person name="Dunham A."/>
            <person name="Dunham I."/>
            <person name="Durbin R."/>
            <person name="French L."/>
            <person name="Grafham D."/>
            <person name="Gregory S."/>
            <person name="Hubbard T."/>
            <person name="Humphray S."/>
            <person name="Hunt A."/>
            <person name="Jones M."/>
            <person name="Lloyd C."/>
            <person name="McMurray A."/>
            <person name="Matthews L."/>
            <person name="Mercer S."/>
            <person name="Milne S."/>
            <person name="Mullikin J.C."/>
            <person name="Mungall A."/>
            <person name="Plumb R."/>
            <person name="Ross M."/>
            <person name="Shownkeen R."/>
            <person name="Sims S."/>
            <person name="Waterston R.H."/>
            <person name="Wilson R.K."/>
            <person name="Hillier L.W."/>
            <person name="McPherson J.D."/>
            <person name="Marra M.A."/>
            <person name="Mardis E.R."/>
            <person name="Fulton L.A."/>
            <person name="Chinwalla A.T."/>
            <person name="Pepin K.H."/>
            <person name="Gish W.R."/>
            <person name="Chissoe S.L."/>
            <person name="Wendl M.C."/>
            <person name="Delehaunty K.D."/>
            <person name="Miner T.L."/>
            <person name="Delehaunty A."/>
            <person name="Kramer J.B."/>
            <person name="Cook L.L."/>
            <person name="Fulton R.S."/>
            <person name="Johnson D.L."/>
            <person name="Minx P.J."/>
            <person name="Clifton S.W."/>
            <person name="Hawkins T."/>
            <person name="Branscomb E."/>
            <person name="Predki P."/>
            <person name="Richardson P."/>
            <person name="Wenning S."/>
            <person name="Slezak T."/>
            <person name="Doggett N."/>
            <person name="Cheng J.F."/>
            <person name="Olsen A."/>
            <person name="Lucas S."/>
            <person name="Elkin C."/>
            <person name="Uberbacher E."/>
            <person name="Frazier M."/>
            <person name="Gibbs R.A."/>
            <person name="Muzny D.M."/>
            <person name="Scherer S.E."/>
            <person name="Bouck J.B."/>
            <person name="Sodergren E.J."/>
            <person name="Worley K.C."/>
            <person name="Rives C.M."/>
            <person name="Gorrell J.H."/>
            <person name="Metzker M.L."/>
            <person name="Naylor S.L."/>
            <person name="Kucherlapati R.S."/>
            <person name="Nelson D.L."/>
            <person name="Weinstock G.M."/>
            <person name="Sakaki Y."/>
            <person name="Fujiyama A."/>
            <person name="Hattori M."/>
            <person name="Yada T."/>
            <person name="Toyoda A."/>
            <person name="Itoh T."/>
            <person name="Kawagoe C."/>
            <person name="Watanabe H."/>
            <person name="Totoki Y."/>
            <person name="Taylor T."/>
            <person name="Weissenbach J."/>
            <person name="Heilig R."/>
            <person name="Saurin W."/>
            <person name="Artiguenave F."/>
            <person name="Brottier P."/>
            <person name="Bruls T."/>
            <person name="Pelletier E."/>
            <person name="Robert C."/>
            <person name="Wincker P."/>
            <person name="Smith D.R."/>
            <person name="Doucette-Stamm L."/>
            <person name="Rubenfield M."/>
            <person name="Weinstock K."/>
            <person name="Lee H.M."/>
            <person name="Dubois J."/>
            <person name="Rosenthal A."/>
            <person name="Platzer M."/>
            <person name="Nyakatura G."/>
            <person name="Taudien S."/>
            <person name="Rump A."/>
            <person name="Yang H."/>
            <person name="Yu J."/>
            <person name="Wang J."/>
            <person name="Huang G."/>
            <person name="Gu J."/>
            <person name="Hood L."/>
            <person name="Rowen L."/>
            <person name="Madan A."/>
            <person name="Qin S."/>
            <person name="Davis R.W."/>
            <person name="Federspiel N.A."/>
            <person name="Abola A.P."/>
            <person name="Proctor M.J."/>
            <person name="Myers R.M."/>
            <person name="Schmutz J."/>
            <person name="Dickson M."/>
            <person name="Grimwood J."/>
            <person name="Cox D.R."/>
            <person name="Olson M.V."/>
            <person name="Kaul R."/>
            <person name="Raymond C."/>
            <person name="Shimizu N."/>
            <person name="Kawasaki K."/>
            <person name="Minoshima S."/>
            <person name="Evans G.A."/>
            <person name="Athanasiou M."/>
            <person name="Schultz R."/>
            <person name="Roe B.A."/>
            <person name="Chen F."/>
            <person name="Pan H."/>
            <person name="Ramser J."/>
            <person name="Lehrach H."/>
            <person name="Reinhardt R."/>
            <person name="McCombie W.R."/>
            <person name="de la Bastide M."/>
            <person name="Dedhia N."/>
            <person name="Blocker H."/>
            <person name="Hornischer K."/>
            <person name="Nordsiek G."/>
            <person name="Agarwala R."/>
            <person name="Aravind L."/>
            <person name="Bailey J.A."/>
            <person name="Bateman A."/>
            <person name="Batzoglou S."/>
            <person name="Birney E."/>
            <person name="Bork P."/>
            <person name="Brown D.G."/>
            <person name="Burge C.B."/>
            <person name="Cerutti L."/>
            <person name="Chen H.C."/>
            <person name="Church D."/>
            <person name="Clamp M."/>
            <person name="Copley R.R."/>
            <person name="Doerks T."/>
            <person name="Eddy S.R."/>
            <person name="Eichler E.E."/>
            <person name="Furey T.S."/>
            <person name="Galagan J."/>
            <person name="Gilbert J.G."/>
            <person name="Harmon C."/>
            <person name="Hayashizaki Y."/>
            <person name="Haussler D."/>
            <person name="Hermjakob H."/>
            <person name="Hokamp K."/>
            <person name="Jang W."/>
            <person name="Johnson L.S."/>
            <person name="Jones T.A."/>
            <person name="Kasif S."/>
            <person name="Kaspryzk A."/>
            <person name="Kennedy S."/>
            <person name="Kent W.J."/>
            <person name="Kitts P."/>
            <person name="Koonin E.V."/>
            <person name="Korf I."/>
            <person name="Kulp D."/>
            <person name="Lancet D."/>
            <person name="Lowe T.M."/>
            <person name="McLysaght A."/>
            <person name="Mikkelsen T."/>
            <person name="Moran J.V."/>
            <person name="Mulder N."/>
            <person name="Pollara V.J."/>
            <person name="Ponting C.P."/>
            <person name="Schuler G."/>
            <person name="Schultz J."/>
            <person name="Slater G."/>
            <person name="Smit A.F."/>
            <person name="Stupka E."/>
            <person name="Szustakowski J."/>
            <person name="Thierry-Mieg D."/>
            <person name="Thierry-Mieg J."/>
            <person name="Wagner L."/>
            <person name="Wallis J."/>
            <person name="Wheeler R."/>
            <person name="Williams A."/>
            <person name="Wolf Y.I."/>
            <person name="Wolfe K.H."/>
            <person name="Yang S.P."/>
            <person name="Yeh R.F."/>
            <person name="Collins F."/>
            <person name="Guyer M.S."/>
            <person name="Peterson J."/>
            <person name="Felsenfeld A."/>
            <person name="Wetterstrand K.A."/>
            <person name="Patrinos A."/>
            <person name="Morgan M.J."/>
            <person name="de Jong P."/>
            <person name="Catanese J.J."/>
            <person name="Osoegawa K."/>
            <person name="Shizuya H."/>
            <person name="Choi S."/>
            <person name="Chen Y.J."/>
        </authorList>
    </citation>
    <scope>NUCLEOTIDE SEQUENCE [LARGE SCALE GENOMIC DNA]</scope>
</reference>
<dbReference type="GeneCards" id="ENSG00000267552"/>
<keyword evidence="3" id="KW-1185">Reference proteome</keyword>